<accession>A0A645ENV0</accession>
<feature type="domain" description="Lipoyl-binding" evidence="2">
    <location>
        <begin position="1"/>
        <end position="73"/>
    </location>
</feature>
<evidence type="ECO:0000256" key="1">
    <source>
        <dbReference type="ARBA" id="ARBA00023267"/>
    </source>
</evidence>
<dbReference type="GO" id="GO:0034029">
    <property type="term" value="F:2-oxoglutarate carboxylase activity"/>
    <property type="evidence" value="ECO:0007669"/>
    <property type="project" value="UniProtKB-EC"/>
</dbReference>
<sequence length="74" mass="7843">MTDKTQVGSSIPGAVSKLLVKAGDTVKENQALAVIEAMKMETSIVSRMDGVVDEVLVKEGYTVAAGEMIMTLKQ</sequence>
<reference evidence="3" key="1">
    <citation type="submission" date="2019-08" db="EMBL/GenBank/DDBJ databases">
        <authorList>
            <person name="Kucharzyk K."/>
            <person name="Murdoch R.W."/>
            <person name="Higgins S."/>
            <person name="Loffler F."/>
        </authorList>
    </citation>
    <scope>NUCLEOTIDE SEQUENCE</scope>
</reference>
<dbReference type="InterPro" id="IPR011053">
    <property type="entry name" value="Single_hybrid_motif"/>
</dbReference>
<dbReference type="PROSITE" id="PS50968">
    <property type="entry name" value="BIOTINYL_LIPOYL"/>
    <property type="match status" value="1"/>
</dbReference>
<organism evidence="3">
    <name type="scientific">bioreactor metagenome</name>
    <dbReference type="NCBI Taxonomy" id="1076179"/>
    <lineage>
        <taxon>unclassified sequences</taxon>
        <taxon>metagenomes</taxon>
        <taxon>ecological metagenomes</taxon>
    </lineage>
</organism>
<dbReference type="PANTHER" id="PTHR45266">
    <property type="entry name" value="OXALOACETATE DECARBOXYLASE ALPHA CHAIN"/>
    <property type="match status" value="1"/>
</dbReference>
<dbReference type="EMBL" id="VSSQ01048272">
    <property type="protein sequence ID" value="MPN02324.1"/>
    <property type="molecule type" value="Genomic_DNA"/>
</dbReference>
<dbReference type="FunFam" id="2.40.50.100:FF:000003">
    <property type="entry name" value="Acetyl-CoA carboxylase biotin carboxyl carrier protein"/>
    <property type="match status" value="1"/>
</dbReference>
<comment type="caution">
    <text evidence="3">The sequence shown here is derived from an EMBL/GenBank/DDBJ whole genome shotgun (WGS) entry which is preliminary data.</text>
</comment>
<dbReference type="EC" id="6.4.1.7" evidence="3"/>
<dbReference type="SUPFAM" id="SSF51230">
    <property type="entry name" value="Single hybrid motif"/>
    <property type="match status" value="1"/>
</dbReference>
<dbReference type="InterPro" id="IPR050709">
    <property type="entry name" value="Biotin_Carboxyl_Carrier/Decarb"/>
</dbReference>
<protein>
    <submittedName>
        <fullName evidence="3">2-oxoglutarate carboxylase large subunit</fullName>
        <ecNumber evidence="3">6.4.1.7</ecNumber>
    </submittedName>
</protein>
<evidence type="ECO:0000259" key="2">
    <source>
        <dbReference type="PROSITE" id="PS50968"/>
    </source>
</evidence>
<dbReference type="PANTHER" id="PTHR45266:SF3">
    <property type="entry name" value="OXALOACETATE DECARBOXYLASE ALPHA CHAIN"/>
    <property type="match status" value="1"/>
</dbReference>
<evidence type="ECO:0000313" key="3">
    <source>
        <dbReference type="EMBL" id="MPN02324.1"/>
    </source>
</evidence>
<proteinExistence type="predicted"/>
<dbReference type="CDD" id="cd06850">
    <property type="entry name" value="biotinyl_domain"/>
    <property type="match status" value="1"/>
</dbReference>
<dbReference type="Pfam" id="PF00364">
    <property type="entry name" value="Biotin_lipoyl"/>
    <property type="match status" value="1"/>
</dbReference>
<gene>
    <name evidence="3" type="primary">cfiA_21</name>
    <name evidence="3" type="ORF">SDC9_149540</name>
</gene>
<name>A0A645ENV0_9ZZZZ</name>
<dbReference type="Gene3D" id="2.40.50.100">
    <property type="match status" value="1"/>
</dbReference>
<keyword evidence="3" id="KW-0436">Ligase</keyword>
<keyword evidence="1" id="KW-0092">Biotin</keyword>
<dbReference type="PROSITE" id="PS00188">
    <property type="entry name" value="BIOTIN"/>
    <property type="match status" value="1"/>
</dbReference>
<dbReference type="InterPro" id="IPR001882">
    <property type="entry name" value="Biotin_BS"/>
</dbReference>
<dbReference type="AlphaFoldDB" id="A0A645ENV0"/>
<dbReference type="InterPro" id="IPR000089">
    <property type="entry name" value="Biotin_lipoyl"/>
</dbReference>